<dbReference type="Proteomes" id="UP001214441">
    <property type="component" value="Unassembled WGS sequence"/>
</dbReference>
<dbReference type="Pfam" id="PF00501">
    <property type="entry name" value="AMP-binding"/>
    <property type="match status" value="1"/>
</dbReference>
<feature type="domain" description="AMP-binding enzyme C-terminal" evidence="5">
    <location>
        <begin position="496"/>
        <end position="573"/>
    </location>
</feature>
<keyword evidence="7" id="KW-1185">Reference proteome</keyword>
<evidence type="ECO:0000256" key="1">
    <source>
        <dbReference type="ARBA" id="ARBA00006432"/>
    </source>
</evidence>
<dbReference type="PANTHER" id="PTHR43201:SF5">
    <property type="entry name" value="MEDIUM-CHAIN ACYL-COA LIGASE ACSF2, MITOCHONDRIAL"/>
    <property type="match status" value="1"/>
</dbReference>
<reference evidence="6 7" key="1">
    <citation type="submission" date="2023-05" db="EMBL/GenBank/DDBJ databases">
        <title>Streptantibioticus silvisoli sp. nov., acidotolerant actinomycetes 1 from pine litter.</title>
        <authorList>
            <person name="Swiecimska M."/>
            <person name="Golinska P."/>
            <person name="Sangal V."/>
            <person name="Wachnowicz B."/>
            <person name="Goodfellow M."/>
        </authorList>
    </citation>
    <scope>NUCLEOTIDE SEQUENCE [LARGE SCALE GENOMIC DNA]</scope>
    <source>
        <strain evidence="6 7">DSM 42109</strain>
    </source>
</reference>
<accession>A0ABT6ZQL4</accession>
<name>A0ABT6ZQL4_9ACTN</name>
<dbReference type="Pfam" id="PF13193">
    <property type="entry name" value="AMP-binding_C"/>
    <property type="match status" value="1"/>
</dbReference>
<dbReference type="EMBL" id="JANCPR020000004">
    <property type="protein sequence ID" value="MDJ1131309.1"/>
    <property type="molecule type" value="Genomic_DNA"/>
</dbReference>
<keyword evidence="2" id="KW-0436">Ligase</keyword>
<feature type="domain" description="AMP-dependent synthetase/ligase" evidence="4">
    <location>
        <begin position="61"/>
        <end position="438"/>
    </location>
</feature>
<evidence type="ECO:0000256" key="2">
    <source>
        <dbReference type="ARBA" id="ARBA00022598"/>
    </source>
</evidence>
<dbReference type="InterPro" id="IPR025110">
    <property type="entry name" value="AMP-bd_C"/>
</dbReference>
<feature type="region of interest" description="Disordered" evidence="3">
    <location>
        <begin position="1"/>
        <end position="37"/>
    </location>
</feature>
<dbReference type="Gene3D" id="3.30.300.30">
    <property type="match status" value="1"/>
</dbReference>
<dbReference type="InterPro" id="IPR042099">
    <property type="entry name" value="ANL_N_sf"/>
</dbReference>
<comment type="similarity">
    <text evidence="1">Belongs to the ATP-dependent AMP-binding enzyme family.</text>
</comment>
<comment type="caution">
    <text evidence="6">The sequence shown here is derived from an EMBL/GenBank/DDBJ whole genome shotgun (WGS) entry which is preliminary data.</text>
</comment>
<gene>
    <name evidence="6" type="ORF">NMN56_004935</name>
</gene>
<protein>
    <submittedName>
        <fullName evidence="6">AMP-binding protein</fullName>
    </submittedName>
</protein>
<dbReference type="Gene3D" id="3.40.50.12780">
    <property type="entry name" value="N-terminal domain of ligase-like"/>
    <property type="match status" value="1"/>
</dbReference>
<organism evidence="6 7">
    <name type="scientific">Streptomyces iconiensis</name>
    <dbReference type="NCBI Taxonomy" id="1384038"/>
    <lineage>
        <taxon>Bacteria</taxon>
        <taxon>Bacillati</taxon>
        <taxon>Actinomycetota</taxon>
        <taxon>Actinomycetes</taxon>
        <taxon>Kitasatosporales</taxon>
        <taxon>Streptomycetaceae</taxon>
        <taxon>Streptomyces</taxon>
    </lineage>
</organism>
<sequence length="591" mass="63911">MTGEYKSDPAPASGADAHGFAPGAHEVPGPDLTSLRPGAQRMSDYRKLGLWRDGTVLDDLRRWRDETPDRTAISARATGHDAGDHHVTYREYARHVERFAAALHALGVRPGQVVAVQLPNWWQVNVLALACARVGAVFAPVMMTIRSRELERILDRLRVGVLVTTDVWEGYEHAAAVAAMAPRLPALRHRAVLGARVAGDETDFARYFQDTPWETTHPMPLDEAEEDPDRVAYVMFTSGTSGEPKGILHSFNTIHSSLVFNTAEAGFPGQDLCDSEDTFFTPHSLNHIVGLGANILLPLLVGGTSAMLDTWEPGNALAWMEETRTTLMGGAPVFISELLAASAESGRSLPTLRFVRCGAAPVPHRLSAEVRAGFGVPLHTGWGMTEIMMGTLTGPEDPEGWAAHSDGRPVPGIEIDLRAEGEIDSENPGRLHVRGAGLCLATLGRDSGELVVMEGQNGGWYDTGDYAVPDGRGGIHLAGRVSDRIGGVFMIPALDVEDTLRTHPAVRDIALVGYPDGTPGGELACAVVVRADGTPPPTLEDLRAHLIAEGMTEWYQPSRIETVPDLPRTATGKVRKELLRRWLRGEAQLEN</sequence>
<evidence type="ECO:0000313" key="6">
    <source>
        <dbReference type="EMBL" id="MDJ1131309.1"/>
    </source>
</evidence>
<dbReference type="SUPFAM" id="SSF56801">
    <property type="entry name" value="Acetyl-CoA synthetase-like"/>
    <property type="match status" value="1"/>
</dbReference>
<evidence type="ECO:0000313" key="7">
    <source>
        <dbReference type="Proteomes" id="UP001214441"/>
    </source>
</evidence>
<proteinExistence type="inferred from homology"/>
<dbReference type="InterPro" id="IPR020845">
    <property type="entry name" value="AMP-binding_CS"/>
</dbReference>
<dbReference type="InterPro" id="IPR000873">
    <property type="entry name" value="AMP-dep_synth/lig_dom"/>
</dbReference>
<evidence type="ECO:0000259" key="4">
    <source>
        <dbReference type="Pfam" id="PF00501"/>
    </source>
</evidence>
<dbReference type="RefSeq" id="WP_274039137.1">
    <property type="nucleotide sequence ID" value="NZ_JANCPR020000004.1"/>
</dbReference>
<dbReference type="InterPro" id="IPR045851">
    <property type="entry name" value="AMP-bd_C_sf"/>
</dbReference>
<evidence type="ECO:0000259" key="5">
    <source>
        <dbReference type="Pfam" id="PF13193"/>
    </source>
</evidence>
<evidence type="ECO:0000256" key="3">
    <source>
        <dbReference type="SAM" id="MobiDB-lite"/>
    </source>
</evidence>
<dbReference type="PROSITE" id="PS00455">
    <property type="entry name" value="AMP_BINDING"/>
    <property type="match status" value="1"/>
</dbReference>
<dbReference type="PANTHER" id="PTHR43201">
    <property type="entry name" value="ACYL-COA SYNTHETASE"/>
    <property type="match status" value="1"/>
</dbReference>